<dbReference type="Proteomes" id="UP001420932">
    <property type="component" value="Unassembled WGS sequence"/>
</dbReference>
<gene>
    <name evidence="1" type="ORF">Syun_009468</name>
</gene>
<reference evidence="1 2" key="1">
    <citation type="submission" date="2024-01" db="EMBL/GenBank/DDBJ databases">
        <title>Genome assemblies of Stephania.</title>
        <authorList>
            <person name="Yang L."/>
        </authorList>
    </citation>
    <scope>NUCLEOTIDE SEQUENCE [LARGE SCALE GENOMIC DNA]</scope>
    <source>
        <strain evidence="1">YNDBR</strain>
        <tissue evidence="1">Leaf</tissue>
    </source>
</reference>
<keyword evidence="2" id="KW-1185">Reference proteome</keyword>
<sequence length="55" mass="6016">MTAGAYDSGGPAAVDNTTPTMLGVAVVAHKGGRKKRKIYLGFRRERFQFGFVERV</sequence>
<protein>
    <submittedName>
        <fullName evidence="1">Uncharacterized protein</fullName>
    </submittedName>
</protein>
<organism evidence="1 2">
    <name type="scientific">Stephania yunnanensis</name>
    <dbReference type="NCBI Taxonomy" id="152371"/>
    <lineage>
        <taxon>Eukaryota</taxon>
        <taxon>Viridiplantae</taxon>
        <taxon>Streptophyta</taxon>
        <taxon>Embryophyta</taxon>
        <taxon>Tracheophyta</taxon>
        <taxon>Spermatophyta</taxon>
        <taxon>Magnoliopsida</taxon>
        <taxon>Ranunculales</taxon>
        <taxon>Menispermaceae</taxon>
        <taxon>Menispermoideae</taxon>
        <taxon>Cissampelideae</taxon>
        <taxon>Stephania</taxon>
    </lineage>
</organism>
<accession>A0AAP0KGG2</accession>
<comment type="caution">
    <text evidence="1">The sequence shown here is derived from an EMBL/GenBank/DDBJ whole genome shotgun (WGS) entry which is preliminary data.</text>
</comment>
<evidence type="ECO:0000313" key="1">
    <source>
        <dbReference type="EMBL" id="KAK9151159.1"/>
    </source>
</evidence>
<dbReference type="AlphaFoldDB" id="A0AAP0KGG2"/>
<proteinExistence type="predicted"/>
<dbReference type="EMBL" id="JBBNAF010000004">
    <property type="protein sequence ID" value="KAK9151159.1"/>
    <property type="molecule type" value="Genomic_DNA"/>
</dbReference>
<evidence type="ECO:0000313" key="2">
    <source>
        <dbReference type="Proteomes" id="UP001420932"/>
    </source>
</evidence>
<name>A0AAP0KGG2_9MAGN</name>